<evidence type="ECO:0000313" key="1">
    <source>
        <dbReference type="EMBL" id="OBZ65954.1"/>
    </source>
</evidence>
<evidence type="ECO:0000313" key="2">
    <source>
        <dbReference type="Proteomes" id="UP000092993"/>
    </source>
</evidence>
<proteinExistence type="predicted"/>
<dbReference type="Proteomes" id="UP000092993">
    <property type="component" value="Unassembled WGS sequence"/>
</dbReference>
<accession>A0A1C7LT33</accession>
<protein>
    <submittedName>
        <fullName evidence="1">Uncharacterized protein</fullName>
    </submittedName>
</protein>
<comment type="caution">
    <text evidence="1">The sequence shown here is derived from an EMBL/GenBank/DDBJ whole genome shotgun (WGS) entry which is preliminary data.</text>
</comment>
<gene>
    <name evidence="1" type="ORF">A0H81_14109</name>
</gene>
<dbReference type="EMBL" id="LUGG01000038">
    <property type="protein sequence ID" value="OBZ65954.1"/>
    <property type="molecule type" value="Genomic_DNA"/>
</dbReference>
<keyword evidence="2" id="KW-1185">Reference proteome</keyword>
<name>A0A1C7LT33_GRIFR</name>
<organism evidence="1 2">
    <name type="scientific">Grifola frondosa</name>
    <name type="common">Maitake</name>
    <name type="synonym">Polyporus frondosus</name>
    <dbReference type="NCBI Taxonomy" id="5627"/>
    <lineage>
        <taxon>Eukaryota</taxon>
        <taxon>Fungi</taxon>
        <taxon>Dikarya</taxon>
        <taxon>Basidiomycota</taxon>
        <taxon>Agaricomycotina</taxon>
        <taxon>Agaricomycetes</taxon>
        <taxon>Polyporales</taxon>
        <taxon>Grifolaceae</taxon>
        <taxon>Grifola</taxon>
    </lineage>
</organism>
<sequence length="106" mass="11724">MSPTTSPTTYSLVFDARSTGTRHALMALLRSSGLPGCRSSADPGRRWYFWKSVVHKVSSLQKYTGHYSEVSANNRLTPRTFLAAGKTSNLAVSLVLQNDPFTWCLL</sequence>
<reference evidence="1 2" key="1">
    <citation type="submission" date="2016-03" db="EMBL/GenBank/DDBJ databases">
        <title>Whole genome sequencing of Grifola frondosa 9006-11.</title>
        <authorList>
            <person name="Min B."/>
            <person name="Park H."/>
            <person name="Kim J.-G."/>
            <person name="Cho H."/>
            <person name="Oh Y.-L."/>
            <person name="Kong W.-S."/>
            <person name="Choi I.-G."/>
        </authorList>
    </citation>
    <scope>NUCLEOTIDE SEQUENCE [LARGE SCALE GENOMIC DNA]</scope>
    <source>
        <strain evidence="1 2">9006-11</strain>
    </source>
</reference>
<dbReference type="AlphaFoldDB" id="A0A1C7LT33"/>